<organism evidence="2 3">
    <name type="scientific">Entotheonella factor</name>
    <dbReference type="NCBI Taxonomy" id="1429438"/>
    <lineage>
        <taxon>Bacteria</taxon>
        <taxon>Pseudomonadati</taxon>
        <taxon>Nitrospinota/Tectimicrobiota group</taxon>
        <taxon>Candidatus Tectimicrobiota</taxon>
        <taxon>Candidatus Entotheonellia</taxon>
        <taxon>Candidatus Entotheonellales</taxon>
        <taxon>Candidatus Entotheonellaceae</taxon>
        <taxon>Candidatus Entotheonella</taxon>
    </lineage>
</organism>
<proteinExistence type="predicted"/>
<evidence type="ECO:0000313" key="2">
    <source>
        <dbReference type="EMBL" id="ETW96286.1"/>
    </source>
</evidence>
<keyword evidence="3" id="KW-1185">Reference proteome</keyword>
<dbReference type="HOGENOM" id="CLU_2092334_0_0_7"/>
<evidence type="ECO:0000313" key="3">
    <source>
        <dbReference type="Proteomes" id="UP000019141"/>
    </source>
</evidence>
<sequence>MENAINACKEQIDIAFEAQHDDLARTFIRKQLEAEHRLRAATRAIAAVAAEADALQNQLREQQAQLDAIIAQIPLDTGEQSYACSPVSSAAPTGVTAEDVEAAFLREKRNRAEEGD</sequence>
<reference evidence="2 3" key="1">
    <citation type="journal article" date="2014" name="Nature">
        <title>An environmental bacterial taxon with a large and distinct metabolic repertoire.</title>
        <authorList>
            <person name="Wilson M.C."/>
            <person name="Mori T."/>
            <person name="Ruckert C."/>
            <person name="Uria A.R."/>
            <person name="Helf M.J."/>
            <person name="Takada K."/>
            <person name="Gernert C."/>
            <person name="Steffens U.A."/>
            <person name="Heycke N."/>
            <person name="Schmitt S."/>
            <person name="Rinke C."/>
            <person name="Helfrich E.J."/>
            <person name="Brachmann A.O."/>
            <person name="Gurgui C."/>
            <person name="Wakimoto T."/>
            <person name="Kracht M."/>
            <person name="Crusemann M."/>
            <person name="Hentschel U."/>
            <person name="Abe I."/>
            <person name="Matsunaga S."/>
            <person name="Kalinowski J."/>
            <person name="Takeyama H."/>
            <person name="Piel J."/>
        </authorList>
    </citation>
    <scope>NUCLEOTIDE SEQUENCE [LARGE SCALE GENOMIC DNA]</scope>
    <source>
        <strain evidence="3">TSY1</strain>
    </source>
</reference>
<keyword evidence="1" id="KW-0175">Coiled coil</keyword>
<evidence type="ECO:0000256" key="1">
    <source>
        <dbReference type="SAM" id="Coils"/>
    </source>
</evidence>
<dbReference type="EMBL" id="AZHW01000809">
    <property type="protein sequence ID" value="ETW96286.1"/>
    <property type="molecule type" value="Genomic_DNA"/>
</dbReference>
<gene>
    <name evidence="2" type="ORF">ETSY1_27225</name>
</gene>
<name>W4LG43_ENTF1</name>
<feature type="coiled-coil region" evidence="1">
    <location>
        <begin position="38"/>
        <end position="72"/>
    </location>
</feature>
<dbReference type="Proteomes" id="UP000019141">
    <property type="component" value="Unassembled WGS sequence"/>
</dbReference>
<accession>W4LG43</accession>
<dbReference type="AlphaFoldDB" id="W4LG43"/>
<comment type="caution">
    <text evidence="2">The sequence shown here is derived from an EMBL/GenBank/DDBJ whole genome shotgun (WGS) entry which is preliminary data.</text>
</comment>
<protein>
    <submittedName>
        <fullName evidence="2">Uncharacterized protein</fullName>
    </submittedName>
</protein>